<dbReference type="Gene3D" id="3.80.10.10">
    <property type="entry name" value="Ribonuclease Inhibitor"/>
    <property type="match status" value="1"/>
</dbReference>
<protein>
    <recommendedName>
        <fullName evidence="2">F-box domain-containing protein</fullName>
    </recommendedName>
</protein>
<proteinExistence type="predicted"/>
<organism evidence="1">
    <name type="scientific">Lichtheimia ramosa</name>
    <dbReference type="NCBI Taxonomy" id="688394"/>
    <lineage>
        <taxon>Eukaryota</taxon>
        <taxon>Fungi</taxon>
        <taxon>Fungi incertae sedis</taxon>
        <taxon>Mucoromycota</taxon>
        <taxon>Mucoromycotina</taxon>
        <taxon>Mucoromycetes</taxon>
        <taxon>Mucorales</taxon>
        <taxon>Lichtheimiaceae</taxon>
        <taxon>Lichtheimia</taxon>
    </lineage>
</organism>
<dbReference type="AlphaFoldDB" id="A0A077WUE4"/>
<gene>
    <name evidence="1" type="ORF">LRAMOSA11129</name>
</gene>
<dbReference type="SUPFAM" id="SSF52047">
    <property type="entry name" value="RNI-like"/>
    <property type="match status" value="1"/>
</dbReference>
<sequence>MSTCPNLTWLNMISPHDVDLSSLPMTTCPNLTHLLVYRSYEDITLDQVIDIWNRFPSLEHLRLHAYADMQPALVVTDHCPSMKTLEVRVLDASSLEFEYKKEGPPSEEAEITNLNVSWEAFDDEPSLNINPILRRYRNTLQQLDLKKNI</sequence>
<evidence type="ECO:0008006" key="2">
    <source>
        <dbReference type="Google" id="ProtNLM"/>
    </source>
</evidence>
<dbReference type="OrthoDB" id="2236134at2759"/>
<accession>A0A077WUE4</accession>
<dbReference type="InterPro" id="IPR032675">
    <property type="entry name" value="LRR_dom_sf"/>
</dbReference>
<dbReference type="EMBL" id="LK023338">
    <property type="protein sequence ID" value="CDS10643.1"/>
    <property type="molecule type" value="Genomic_DNA"/>
</dbReference>
<reference evidence="1" key="1">
    <citation type="journal article" date="2014" name="Genome Announc.">
        <title>De novo whole-genome sequence and genome annotation of Lichtheimia ramosa.</title>
        <authorList>
            <person name="Linde J."/>
            <person name="Schwartze V."/>
            <person name="Binder U."/>
            <person name="Lass-Florl C."/>
            <person name="Voigt K."/>
            <person name="Horn F."/>
        </authorList>
    </citation>
    <scope>NUCLEOTIDE SEQUENCE</scope>
    <source>
        <strain evidence="1">JMRC FSU:6197</strain>
    </source>
</reference>
<evidence type="ECO:0000313" key="1">
    <source>
        <dbReference type="EMBL" id="CDS10643.1"/>
    </source>
</evidence>
<name>A0A077WUE4_9FUNG</name>